<accession>A0A381QT09</accession>
<dbReference type="GO" id="GO:0005975">
    <property type="term" value="P:carbohydrate metabolic process"/>
    <property type="evidence" value="ECO:0007669"/>
    <property type="project" value="InterPro"/>
</dbReference>
<organism evidence="4">
    <name type="scientific">marine metagenome</name>
    <dbReference type="NCBI Taxonomy" id="408172"/>
    <lineage>
        <taxon>unclassified sequences</taxon>
        <taxon>metagenomes</taxon>
        <taxon>ecological metagenomes</taxon>
    </lineage>
</organism>
<dbReference type="SUPFAM" id="SSF53697">
    <property type="entry name" value="SIS domain"/>
    <property type="match status" value="1"/>
</dbReference>
<dbReference type="NCBIfam" id="TIGR02128">
    <property type="entry name" value="G6PI_arch"/>
    <property type="match status" value="1"/>
</dbReference>
<dbReference type="Pfam" id="PF10432">
    <property type="entry name" value="bact-PGI_C"/>
    <property type="match status" value="1"/>
</dbReference>
<name>A0A381QT09_9ZZZZ</name>
<dbReference type="AlphaFoldDB" id="A0A381QT09"/>
<dbReference type="InterPro" id="IPR046348">
    <property type="entry name" value="SIS_dom_sf"/>
</dbReference>
<dbReference type="PROSITE" id="PS51464">
    <property type="entry name" value="SIS"/>
    <property type="match status" value="1"/>
</dbReference>
<dbReference type="GO" id="GO:0004347">
    <property type="term" value="F:glucose-6-phosphate isomerase activity"/>
    <property type="evidence" value="ECO:0007669"/>
    <property type="project" value="InterPro"/>
</dbReference>
<comment type="similarity">
    <text evidence="1">Belongs to the PGI/PMI family.</text>
</comment>
<evidence type="ECO:0000256" key="2">
    <source>
        <dbReference type="ARBA" id="ARBA00023235"/>
    </source>
</evidence>
<reference evidence="4" key="1">
    <citation type="submission" date="2018-05" db="EMBL/GenBank/DDBJ databases">
        <authorList>
            <person name="Lanie J.A."/>
            <person name="Ng W.-L."/>
            <person name="Kazmierczak K.M."/>
            <person name="Andrzejewski T.M."/>
            <person name="Davidsen T.M."/>
            <person name="Wayne K.J."/>
            <person name="Tettelin H."/>
            <person name="Glass J.I."/>
            <person name="Rusch D."/>
            <person name="Podicherti R."/>
            <person name="Tsui H.-C.T."/>
            <person name="Winkler M.E."/>
        </authorList>
    </citation>
    <scope>NUCLEOTIDE SEQUENCE</scope>
</reference>
<evidence type="ECO:0000313" key="4">
    <source>
        <dbReference type="EMBL" id="SUZ82505.1"/>
    </source>
</evidence>
<evidence type="ECO:0000259" key="3">
    <source>
        <dbReference type="PROSITE" id="PS51464"/>
    </source>
</evidence>
<dbReference type="EMBL" id="UINC01001510">
    <property type="protein sequence ID" value="SUZ82505.1"/>
    <property type="molecule type" value="Genomic_DNA"/>
</dbReference>
<proteinExistence type="inferred from homology"/>
<dbReference type="Gene3D" id="3.40.50.10490">
    <property type="entry name" value="Glucose-6-phosphate isomerase like protein, domain 1"/>
    <property type="match status" value="2"/>
</dbReference>
<gene>
    <name evidence="4" type="ORF">METZ01_LOCUS35359</name>
</gene>
<dbReference type="GO" id="GO:1901135">
    <property type="term" value="P:carbohydrate derivative metabolic process"/>
    <property type="evidence" value="ECO:0007669"/>
    <property type="project" value="InterPro"/>
</dbReference>
<feature type="domain" description="SIS" evidence="3">
    <location>
        <begin position="20"/>
        <end position="153"/>
    </location>
</feature>
<keyword evidence="2" id="KW-0413">Isomerase</keyword>
<dbReference type="GO" id="GO:0004476">
    <property type="term" value="F:mannose-6-phosphate isomerase activity"/>
    <property type="evidence" value="ECO:0007669"/>
    <property type="project" value="InterPro"/>
</dbReference>
<dbReference type="GO" id="GO:0097367">
    <property type="term" value="F:carbohydrate derivative binding"/>
    <property type="evidence" value="ECO:0007669"/>
    <property type="project" value="InterPro"/>
</dbReference>
<evidence type="ECO:0000256" key="1">
    <source>
        <dbReference type="ARBA" id="ARBA00010523"/>
    </source>
</evidence>
<dbReference type="InterPro" id="IPR001347">
    <property type="entry name" value="SIS_dom"/>
</dbReference>
<sequence>MYNKIKDFPKQISDTINNTSSLSISSDYDKVVIMGMGGSAIAGLIVKDLLPQINIVIERNYIPNTAINQNTLVIVSSYSGNTEETLSYYHSAKELTNNIFGITSGGKLLEALKDDNKSYYILPEGYPPRSATGYALTVLVRLLDSSLLEDISVDLLQSYSDKLSLEESTAHVLAKKIYPTIPIIVTEESTTSIGFRLKSQLNENSKMLSYNITLPEMNHNEIVGWQGKEIDKNILSLVWIDIRYNKNIKRMNITNNILKDRVASNNHIDVPSEIAPHRLASCLYLVNYVDWLSYWCAYSHNVDIMNIDNIDTLKKSMS</sequence>
<dbReference type="InterPro" id="IPR019490">
    <property type="entry name" value="Glu6P/Mann6P_isomerase_C"/>
</dbReference>
<protein>
    <recommendedName>
        <fullName evidence="3">SIS domain-containing protein</fullName>
    </recommendedName>
</protein>